<organism evidence="2 3">
    <name type="scientific">Tilletiaria anomala (strain ATCC 24038 / CBS 436.72 / UBC 951)</name>
    <dbReference type="NCBI Taxonomy" id="1037660"/>
    <lineage>
        <taxon>Eukaryota</taxon>
        <taxon>Fungi</taxon>
        <taxon>Dikarya</taxon>
        <taxon>Basidiomycota</taxon>
        <taxon>Ustilaginomycotina</taxon>
        <taxon>Exobasidiomycetes</taxon>
        <taxon>Georgefischeriales</taxon>
        <taxon>Tilletiariaceae</taxon>
        <taxon>Tilletiaria</taxon>
    </lineage>
</organism>
<keyword evidence="3" id="KW-1185">Reference proteome</keyword>
<feature type="region of interest" description="Disordered" evidence="1">
    <location>
        <begin position="215"/>
        <end position="235"/>
    </location>
</feature>
<dbReference type="EMBL" id="JMSN01000099">
    <property type="protein sequence ID" value="KDN39840.1"/>
    <property type="molecule type" value="Genomic_DNA"/>
</dbReference>
<name>A0A066VMS5_TILAU</name>
<feature type="compositionally biased region" description="Basic and acidic residues" evidence="1">
    <location>
        <begin position="110"/>
        <end position="120"/>
    </location>
</feature>
<dbReference type="RefSeq" id="XP_013241173.1">
    <property type="nucleotide sequence ID" value="XM_013385719.1"/>
</dbReference>
<dbReference type="AlphaFoldDB" id="A0A066VMS5"/>
<gene>
    <name evidence="2" type="ORF">K437DRAFT_195078</name>
</gene>
<dbReference type="InParanoid" id="A0A066VMS5"/>
<evidence type="ECO:0000256" key="1">
    <source>
        <dbReference type="SAM" id="MobiDB-lite"/>
    </source>
</evidence>
<dbReference type="Proteomes" id="UP000027361">
    <property type="component" value="Unassembled WGS sequence"/>
</dbReference>
<feature type="region of interest" description="Disordered" evidence="1">
    <location>
        <begin position="1"/>
        <end position="136"/>
    </location>
</feature>
<feature type="region of interest" description="Disordered" evidence="1">
    <location>
        <begin position="174"/>
        <end position="194"/>
    </location>
</feature>
<comment type="caution">
    <text evidence="2">The sequence shown here is derived from an EMBL/GenBank/DDBJ whole genome shotgun (WGS) entry which is preliminary data.</text>
</comment>
<proteinExistence type="predicted"/>
<reference evidence="2 3" key="1">
    <citation type="submission" date="2014-05" db="EMBL/GenBank/DDBJ databases">
        <title>Draft genome sequence of a rare smut relative, Tilletiaria anomala UBC 951.</title>
        <authorList>
            <consortium name="DOE Joint Genome Institute"/>
            <person name="Toome M."/>
            <person name="Kuo A."/>
            <person name="Henrissat B."/>
            <person name="Lipzen A."/>
            <person name="Tritt A."/>
            <person name="Yoshinaga Y."/>
            <person name="Zane M."/>
            <person name="Barry K."/>
            <person name="Grigoriev I.V."/>
            <person name="Spatafora J.W."/>
            <person name="Aimea M.C."/>
        </authorList>
    </citation>
    <scope>NUCLEOTIDE SEQUENCE [LARGE SCALE GENOMIC DNA]</scope>
    <source>
        <strain evidence="2 3">UBC 951</strain>
    </source>
</reference>
<evidence type="ECO:0000313" key="2">
    <source>
        <dbReference type="EMBL" id="KDN39840.1"/>
    </source>
</evidence>
<accession>A0A066VMS5</accession>
<protein>
    <submittedName>
        <fullName evidence="2">Uncharacterized protein</fullName>
    </submittedName>
</protein>
<feature type="compositionally biased region" description="Basic and acidic residues" evidence="1">
    <location>
        <begin position="1"/>
        <end position="11"/>
    </location>
</feature>
<sequence length="267" mass="28624">MAFSKKERTGENAKPLGSARRWGAPATGTDDRSGTGSAVTNGAERPSWGVQELASSSSPKKSEYTDSHTSGPNGATAPGWDDDSVVHHIGETSHYGGSGLSSKSSNSRAIQREDWSRLDYGDTVYSRGNESRWSNSLSREPCYRNQKGRTGENVTALGVHGCWGGNVEGQQRVADTDEDAGQENPQEVGPISTQRDGAETSTQIMPAQHPIQSIHAPSHPNGTAKKQERQAAMPSAKAIAITGKCNYSCAHLHVSRVLNRKLESFHP</sequence>
<evidence type="ECO:0000313" key="3">
    <source>
        <dbReference type="Proteomes" id="UP000027361"/>
    </source>
</evidence>
<dbReference type="HOGENOM" id="CLU_1042759_0_0_1"/>
<dbReference type="GeneID" id="25262026"/>
<feature type="compositionally biased region" description="Polar residues" evidence="1">
    <location>
        <begin position="126"/>
        <end position="136"/>
    </location>
</feature>